<dbReference type="PANTHER" id="PTHR19446">
    <property type="entry name" value="REVERSE TRANSCRIPTASES"/>
    <property type="match status" value="1"/>
</dbReference>
<feature type="domain" description="Reverse transcriptase" evidence="2">
    <location>
        <begin position="64"/>
        <end position="366"/>
    </location>
</feature>
<comment type="caution">
    <text evidence="3">The sequence shown here is derived from an EMBL/GenBank/DDBJ whole genome shotgun (WGS) entry which is preliminary data.</text>
</comment>
<dbReference type="PROSITE" id="PS50878">
    <property type="entry name" value="RT_POL"/>
    <property type="match status" value="1"/>
</dbReference>
<evidence type="ECO:0000259" key="2">
    <source>
        <dbReference type="PROSITE" id="PS50878"/>
    </source>
</evidence>
<dbReference type="EMBL" id="SGPM01000168">
    <property type="protein sequence ID" value="THH28603.1"/>
    <property type="molecule type" value="Genomic_DNA"/>
</dbReference>
<dbReference type="Pfam" id="PF00078">
    <property type="entry name" value="RVT_1"/>
    <property type="match status" value="1"/>
</dbReference>
<dbReference type="InterPro" id="IPR043502">
    <property type="entry name" value="DNA/RNA_pol_sf"/>
</dbReference>
<protein>
    <recommendedName>
        <fullName evidence="2">Reverse transcriptase domain-containing protein</fullName>
    </recommendedName>
</protein>
<gene>
    <name evidence="3" type="ORF">EUX98_g5574</name>
</gene>
<dbReference type="Proteomes" id="UP000308730">
    <property type="component" value="Unassembled WGS sequence"/>
</dbReference>
<proteinExistence type="predicted"/>
<evidence type="ECO:0000313" key="4">
    <source>
        <dbReference type="Proteomes" id="UP000308730"/>
    </source>
</evidence>
<dbReference type="InterPro" id="IPR000477">
    <property type="entry name" value="RT_dom"/>
</dbReference>
<dbReference type="OrthoDB" id="2803283at2759"/>
<dbReference type="AlphaFoldDB" id="A0A4V3XID2"/>
<feature type="region of interest" description="Disordered" evidence="1">
    <location>
        <begin position="1"/>
        <end position="21"/>
    </location>
</feature>
<evidence type="ECO:0000313" key="3">
    <source>
        <dbReference type="EMBL" id="THH28603.1"/>
    </source>
</evidence>
<evidence type="ECO:0000256" key="1">
    <source>
        <dbReference type="SAM" id="MobiDB-lite"/>
    </source>
</evidence>
<dbReference type="SUPFAM" id="SSF56672">
    <property type="entry name" value="DNA/RNA polymerases"/>
    <property type="match status" value="1"/>
</dbReference>
<keyword evidence="4" id="KW-1185">Reference proteome</keyword>
<reference evidence="3 4" key="1">
    <citation type="submission" date="2019-02" db="EMBL/GenBank/DDBJ databases">
        <title>Genome sequencing of the rare red list fungi Antrodiella citrinella (Flaviporus citrinellus).</title>
        <authorList>
            <person name="Buettner E."/>
            <person name="Kellner H."/>
        </authorList>
    </citation>
    <scope>NUCLEOTIDE SEQUENCE [LARGE SCALE GENOMIC DNA]</scope>
    <source>
        <strain evidence="3 4">DSM 108506</strain>
    </source>
</reference>
<name>A0A4V3XID2_9APHY</name>
<dbReference type="CDD" id="cd01650">
    <property type="entry name" value="RT_nLTR_like"/>
    <property type="match status" value="1"/>
</dbReference>
<organism evidence="3 4">
    <name type="scientific">Antrodiella citrinella</name>
    <dbReference type="NCBI Taxonomy" id="2447956"/>
    <lineage>
        <taxon>Eukaryota</taxon>
        <taxon>Fungi</taxon>
        <taxon>Dikarya</taxon>
        <taxon>Basidiomycota</taxon>
        <taxon>Agaricomycotina</taxon>
        <taxon>Agaricomycetes</taxon>
        <taxon>Polyporales</taxon>
        <taxon>Steccherinaceae</taxon>
        <taxon>Antrodiella</taxon>
    </lineage>
</organism>
<sequence length="377" mass="42385">MSKELTENDVENALKKSKSGSAAGIDGATYDLWKTLNERYKEDERAEKPAFNIVKLLTAVFNDVERHGVDKDTGFADGWMCPIYKKNDRNEISNYRPITLLNTDYKLLTKALSVKLAEAAPTFFHENQAGFIPGRNIKDQTKLTRMIMEYAEATEHNGMIVALDQEKAYDKIAHNYLWWTLEAFEIPKNFIQTVRSLYEHASTKVMVNGHLSKSFHVERGVRQGDPLSCLLFDLAIEPLAEALRQSNPKGLKIPGSEERLIATLFADDTTTYLSEDDDFDALEAILDEWCIGIASRANFNVTKTEIIPIGTEAFREGLIETRTMKGLTNPIAANIHIVPDGENVRILGAWFGNKSELAAPWTPVSMKFSESSRKADD</sequence>
<accession>A0A4V3XID2</accession>